<dbReference type="PANTHER" id="PTHR37604">
    <property type="entry name" value="TRANSCRIPTION INITIATION FACTOR TFIID SUBUNIT"/>
    <property type="match status" value="1"/>
</dbReference>
<dbReference type="Gene3D" id="3.30.110.20">
    <property type="entry name" value="Alba-like domain"/>
    <property type="match status" value="1"/>
</dbReference>
<dbReference type="Pfam" id="PF01918">
    <property type="entry name" value="Alba"/>
    <property type="match status" value="1"/>
</dbReference>
<dbReference type="PANTHER" id="PTHR37604:SF1">
    <property type="entry name" value="TRANSCRIPTION INITIATION FACTOR TFIID SUBUNIT"/>
    <property type="match status" value="1"/>
</dbReference>
<feature type="compositionally biased region" description="Low complexity" evidence="1">
    <location>
        <begin position="254"/>
        <end position="263"/>
    </location>
</feature>
<feature type="region of interest" description="Disordered" evidence="1">
    <location>
        <begin position="405"/>
        <end position="449"/>
    </location>
</feature>
<proteinExistence type="predicted"/>
<accession>A0A8T3CCM5</accession>
<dbReference type="InterPro" id="IPR002775">
    <property type="entry name" value="DNA/RNA-bd_Alba-like"/>
</dbReference>
<feature type="domain" description="DNA/RNA-binding protein Alba-like" evidence="2">
    <location>
        <begin position="19"/>
        <end position="84"/>
    </location>
</feature>
<gene>
    <name evidence="3" type="ORF">KFK09_002319</name>
</gene>
<feature type="compositionally biased region" description="Basic and acidic residues" evidence="1">
    <location>
        <begin position="439"/>
        <end position="449"/>
    </location>
</feature>
<evidence type="ECO:0000256" key="1">
    <source>
        <dbReference type="SAM" id="MobiDB-lite"/>
    </source>
</evidence>
<reference evidence="3" key="1">
    <citation type="journal article" date="2022" name="Front. Genet.">
        <title>Chromosome-Scale Assembly of the Dendrobium nobile Genome Provides Insights Into the Molecular Mechanism of the Biosynthesis of the Medicinal Active Ingredient of Dendrobium.</title>
        <authorList>
            <person name="Xu Q."/>
            <person name="Niu S.-C."/>
            <person name="Li K.-L."/>
            <person name="Zheng P.-J."/>
            <person name="Zhang X.-J."/>
            <person name="Jia Y."/>
            <person name="Liu Y."/>
            <person name="Niu Y.-X."/>
            <person name="Yu L.-H."/>
            <person name="Chen D.-F."/>
            <person name="Zhang G.-Q."/>
        </authorList>
    </citation>
    <scope>NUCLEOTIDE SEQUENCE</scope>
    <source>
        <tissue evidence="3">Leaf</tissue>
    </source>
</reference>
<protein>
    <recommendedName>
        <fullName evidence="2">DNA/RNA-binding protein Alba-like domain-containing protein</fullName>
    </recommendedName>
</protein>
<dbReference type="Proteomes" id="UP000829196">
    <property type="component" value="Unassembled WGS sequence"/>
</dbReference>
<dbReference type="InterPro" id="IPR036882">
    <property type="entry name" value="Alba-like_dom_sf"/>
</dbReference>
<dbReference type="AlphaFoldDB" id="A0A8T3CCM5"/>
<name>A0A8T3CCM5_DENNO</name>
<evidence type="ECO:0000313" key="3">
    <source>
        <dbReference type="EMBL" id="KAI0529761.1"/>
    </source>
</evidence>
<dbReference type="FunFam" id="3.30.110.20:FF:000003">
    <property type="entry name" value="DNA/RNA-binding protein Alba 1"/>
    <property type="match status" value="1"/>
</dbReference>
<comment type="caution">
    <text evidence="3">The sequence shown here is derived from an EMBL/GenBank/DDBJ whole genome shotgun (WGS) entry which is preliminary data.</text>
</comment>
<feature type="compositionally biased region" description="Polar residues" evidence="1">
    <location>
        <begin position="146"/>
        <end position="160"/>
    </location>
</feature>
<dbReference type="OrthoDB" id="1906016at2759"/>
<dbReference type="EMBL" id="JAGYWB010000002">
    <property type="protein sequence ID" value="KAI0529761.1"/>
    <property type="molecule type" value="Genomic_DNA"/>
</dbReference>
<evidence type="ECO:0000259" key="2">
    <source>
        <dbReference type="Pfam" id="PF01918"/>
    </source>
</evidence>
<feature type="region of interest" description="Disordered" evidence="1">
    <location>
        <begin position="124"/>
        <end position="180"/>
    </location>
</feature>
<evidence type="ECO:0000313" key="4">
    <source>
        <dbReference type="Proteomes" id="UP000829196"/>
    </source>
</evidence>
<organism evidence="3 4">
    <name type="scientific">Dendrobium nobile</name>
    <name type="common">Orchid</name>
    <dbReference type="NCBI Taxonomy" id="94219"/>
    <lineage>
        <taxon>Eukaryota</taxon>
        <taxon>Viridiplantae</taxon>
        <taxon>Streptophyta</taxon>
        <taxon>Embryophyta</taxon>
        <taxon>Tracheophyta</taxon>
        <taxon>Spermatophyta</taxon>
        <taxon>Magnoliopsida</taxon>
        <taxon>Liliopsida</taxon>
        <taxon>Asparagales</taxon>
        <taxon>Orchidaceae</taxon>
        <taxon>Epidendroideae</taxon>
        <taxon>Malaxideae</taxon>
        <taxon>Dendrobiinae</taxon>
        <taxon>Dendrobium</taxon>
    </lineage>
</organism>
<feature type="region of interest" description="Disordered" evidence="1">
    <location>
        <begin position="229"/>
        <end position="263"/>
    </location>
</feature>
<keyword evidence="4" id="KW-1185">Reference proteome</keyword>
<dbReference type="GO" id="GO:0003676">
    <property type="term" value="F:nucleic acid binding"/>
    <property type="evidence" value="ECO:0007669"/>
    <property type="project" value="InterPro"/>
</dbReference>
<sequence>MDRYQRVEKPRPESAISENEIRITSQGMIRNYISYATSLFQDKHAREIVLKAMGQAINKAVAVVEIMKKRIPGLYQDTSISSSSITDVWEPIEEGLVPLETTRHVSMITITLSTRDLNVNSSGYQVASNVGHPRQQPRHQPRQQQMGQTYHQPRQAQNPYNDDYSYGRGQGRGRGRGRGFGRGGYDGYGGYRNYQDENWNWGQGGGRGRGWNYHGTGYERGRGVRGYGGRGYGRARGRTGGRGRGYMAEKKSNSKPFFSLPSSPLPSSLRLSDSESKKAAVARPRHSQTMAILLGDDGKGYDLARRLESCGAWRAWLGDAAYAAFSHSLSSAAAWDAFLTPSPSGTRAQLQLQLRARALLFDKASASLYLRPSTVVAATQISNLNPSYFQLHEDEIYYSLEDEQHDGFQPQTPSRPVYSPHRASQHSFERASSVGSRYNDPEHVNTSKYEDLPNKCYNQYVERYRIKHQKLPHGDKESHNRTSEGMSVYFKLRDLHKRKRQIFKDNPFPTLDTGSSLHLKGISEGNNASEDDISFFPEIMFPANCVPESALPVVITEKKEKVEVYGVLDNLPTLTSPSPAMMERFGIRPEYVKMGNKYRGKDGSGGDKRPLSQEQASQIAHKAAARLLISVGFEGGTEISMKVFSEFFSSHISKLGRNLKLLTDSYKKQVSSIELLKMFLQISGHGNLGALTEITKNGNKAGFTQQTQQTVRQLQTPQQNPLLQAQQQASIFTLMFLTFYDLQRQMHSQMNMLHPQNIAFQQQQQQQQQWDKLRRQQVSTPRSMMIMDKDQPMADVKIENIMEGPIDTNTFNALSKQQMQLRQQQMAMANHPTQSGQHFKQLQSIQIPQLQAQLAQNAFNMRTAPVKVEAFHELMGGDSTLKHEPDQNKLTSPAK</sequence>
<dbReference type="SMR" id="A0A8T3CCM5"/>
<dbReference type="SUPFAM" id="SSF82704">
    <property type="entry name" value="AlbA-like"/>
    <property type="match status" value="1"/>
</dbReference>